<reference evidence="1" key="1">
    <citation type="submission" date="2023-04" db="EMBL/GenBank/DDBJ databases">
        <title>A chromosome-level genome assembly of the parasitoid wasp Eretmocerus hayati.</title>
        <authorList>
            <person name="Zhong Y."/>
            <person name="Liu S."/>
            <person name="Liu Y."/>
        </authorList>
    </citation>
    <scope>NUCLEOTIDE SEQUENCE</scope>
    <source>
        <strain evidence="1">ZJU_SS_LIU_2023</strain>
    </source>
</reference>
<evidence type="ECO:0000313" key="1">
    <source>
        <dbReference type="EMBL" id="KAJ8671713.1"/>
    </source>
</evidence>
<gene>
    <name evidence="1" type="ORF">QAD02_002972</name>
</gene>
<name>A0ACC2NLF3_9HYME</name>
<accession>A0ACC2NLF3</accession>
<sequence>MAKKIQHAEYGNYKIKMKSLLKINYRTMPKWRRELSKKGKQNSIVDGPVKVRRVQIMLMDPGQQTEPGQPIVATSNLRGKENDTHRAEDRREKKTGYSQSHTRSTLEGNPPEHEMAGNSGPRKRTATAGTQTRAL</sequence>
<proteinExistence type="predicted"/>
<protein>
    <submittedName>
        <fullName evidence="1">Uncharacterized protein</fullName>
    </submittedName>
</protein>
<comment type="caution">
    <text evidence="1">The sequence shown here is derived from an EMBL/GenBank/DDBJ whole genome shotgun (WGS) entry which is preliminary data.</text>
</comment>
<organism evidence="1 2">
    <name type="scientific">Eretmocerus hayati</name>
    <dbReference type="NCBI Taxonomy" id="131215"/>
    <lineage>
        <taxon>Eukaryota</taxon>
        <taxon>Metazoa</taxon>
        <taxon>Ecdysozoa</taxon>
        <taxon>Arthropoda</taxon>
        <taxon>Hexapoda</taxon>
        <taxon>Insecta</taxon>
        <taxon>Pterygota</taxon>
        <taxon>Neoptera</taxon>
        <taxon>Endopterygota</taxon>
        <taxon>Hymenoptera</taxon>
        <taxon>Apocrita</taxon>
        <taxon>Proctotrupomorpha</taxon>
        <taxon>Chalcidoidea</taxon>
        <taxon>Aphelinidae</taxon>
        <taxon>Aphelininae</taxon>
        <taxon>Eretmocerus</taxon>
    </lineage>
</organism>
<keyword evidence="2" id="KW-1185">Reference proteome</keyword>
<dbReference type="EMBL" id="CM056743">
    <property type="protein sequence ID" value="KAJ8671713.1"/>
    <property type="molecule type" value="Genomic_DNA"/>
</dbReference>
<dbReference type="Proteomes" id="UP001239111">
    <property type="component" value="Chromosome 3"/>
</dbReference>
<evidence type="ECO:0000313" key="2">
    <source>
        <dbReference type="Proteomes" id="UP001239111"/>
    </source>
</evidence>